<dbReference type="InterPro" id="IPR026906">
    <property type="entry name" value="LRR_5"/>
</dbReference>
<dbReference type="Proteomes" id="UP000184130">
    <property type="component" value="Unassembled WGS sequence"/>
</dbReference>
<evidence type="ECO:0000313" key="2">
    <source>
        <dbReference type="Proteomes" id="UP000184130"/>
    </source>
</evidence>
<reference evidence="1 2" key="1">
    <citation type="submission" date="2016-11" db="EMBL/GenBank/DDBJ databases">
        <authorList>
            <person name="Jaros S."/>
            <person name="Januszkiewicz K."/>
            <person name="Wedrychowicz H."/>
        </authorList>
    </citation>
    <scope>NUCLEOTIDE SEQUENCE [LARGE SCALE GENOMIC DNA]</scope>
    <source>
        <strain evidence="1 2">KHT3</strain>
    </source>
</reference>
<evidence type="ECO:0000313" key="1">
    <source>
        <dbReference type="EMBL" id="SHK33298.1"/>
    </source>
</evidence>
<dbReference type="AlphaFoldDB" id="A0A1M6RLR6"/>
<dbReference type="SUPFAM" id="SSF52058">
    <property type="entry name" value="L domain-like"/>
    <property type="match status" value="1"/>
</dbReference>
<dbReference type="Gene3D" id="3.80.10.10">
    <property type="entry name" value="Ribonuclease Inhibitor"/>
    <property type="match status" value="1"/>
</dbReference>
<name>A0A1M6RLR6_XYLRU</name>
<dbReference type="EMBL" id="FRBD01000002">
    <property type="protein sequence ID" value="SHK33298.1"/>
    <property type="molecule type" value="Genomic_DNA"/>
</dbReference>
<dbReference type="InterPro" id="IPR053139">
    <property type="entry name" value="Surface_bspA-like"/>
</dbReference>
<accession>A0A1M6RLR6</accession>
<dbReference type="PANTHER" id="PTHR45661:SF3">
    <property type="entry name" value="IG-LIKE DOMAIN-CONTAINING PROTEIN"/>
    <property type="match status" value="1"/>
</dbReference>
<organism evidence="1 2">
    <name type="scientific">Xylanibacter ruminicola</name>
    <name type="common">Prevotella ruminicola</name>
    <dbReference type="NCBI Taxonomy" id="839"/>
    <lineage>
        <taxon>Bacteria</taxon>
        <taxon>Pseudomonadati</taxon>
        <taxon>Bacteroidota</taxon>
        <taxon>Bacteroidia</taxon>
        <taxon>Bacteroidales</taxon>
        <taxon>Prevotellaceae</taxon>
        <taxon>Xylanibacter</taxon>
    </lineage>
</organism>
<dbReference type="InterPro" id="IPR032675">
    <property type="entry name" value="LRR_dom_sf"/>
</dbReference>
<dbReference type="Pfam" id="PF13306">
    <property type="entry name" value="LRR_5"/>
    <property type="match status" value="1"/>
</dbReference>
<dbReference type="PANTHER" id="PTHR45661">
    <property type="entry name" value="SURFACE ANTIGEN"/>
    <property type="match status" value="1"/>
</dbReference>
<protein>
    <submittedName>
        <fullName evidence="1">Leucine rich repeat-containing protein</fullName>
    </submittedName>
</protein>
<proteinExistence type="predicted"/>
<gene>
    <name evidence="1" type="ORF">SAMN05216463_10214</name>
</gene>
<sequence>MKWFYCDSNLLTSLDVSKNTALKLLSCFSNQIKGKGMDALIESLPLVENGEMYIIYKNEGNVMTTTQVAAAKAKGWIPKYRMDSYDWKDYAGSDPAYDASGDAASIVKGDDFSGEVVIPENIEINGKILAVTSIGDGAFKNNTKITSVTLPESVTSIGDYAFEGCSNLTIIIIGKSVTHIGTRAFGNITPTSQTRGNNGLKISCYAESVPNTAADAFENTPISSATLLVNDNLVTAYKTTAPWSSFGTIMGFDEASGINGVLIENGGKAKIFSIDGKPLSRLQKGINIIRMDDGTTKKVVVQ</sequence>